<dbReference type="GO" id="GO:0007059">
    <property type="term" value="P:chromosome segregation"/>
    <property type="evidence" value="ECO:0000318"/>
    <property type="project" value="GO_Central"/>
</dbReference>
<dbReference type="PROSITE" id="PS50011">
    <property type="entry name" value="PROTEIN_KINASE_DOM"/>
    <property type="match status" value="1"/>
</dbReference>
<dbReference type="GO" id="GO:0007094">
    <property type="term" value="P:mitotic spindle assembly checkpoint signaling"/>
    <property type="evidence" value="ECO:0000318"/>
    <property type="project" value="GO_Central"/>
</dbReference>
<protein>
    <submittedName>
        <fullName evidence="10">Dual specificity protein kinase TTK-like isoform X1</fullName>
    </submittedName>
</protein>
<evidence type="ECO:0000256" key="5">
    <source>
        <dbReference type="ARBA" id="ARBA00022840"/>
    </source>
</evidence>
<keyword evidence="3 6" id="KW-0547">Nucleotide-binding</keyword>
<dbReference type="GO" id="GO:0005634">
    <property type="term" value="C:nucleus"/>
    <property type="evidence" value="ECO:0000318"/>
    <property type="project" value="GO_Central"/>
</dbReference>
<dbReference type="CDD" id="cd14131">
    <property type="entry name" value="PKc_Mps1"/>
    <property type="match status" value="1"/>
</dbReference>
<feature type="region of interest" description="Disordered" evidence="7">
    <location>
        <begin position="248"/>
        <end position="401"/>
    </location>
</feature>
<keyword evidence="1" id="KW-0723">Serine/threonine-protein kinase</keyword>
<dbReference type="FunFam" id="1.10.510.10:FF:000224">
    <property type="entry name" value="serine/threonine-protein kinase mph1 isoform X1"/>
    <property type="match status" value="1"/>
</dbReference>
<organism evidence="9 10">
    <name type="scientific">Branchiostoma floridae</name>
    <name type="common">Florida lancelet</name>
    <name type="synonym">Amphioxus</name>
    <dbReference type="NCBI Taxonomy" id="7739"/>
    <lineage>
        <taxon>Eukaryota</taxon>
        <taxon>Metazoa</taxon>
        <taxon>Chordata</taxon>
        <taxon>Cephalochordata</taxon>
        <taxon>Leptocardii</taxon>
        <taxon>Amphioxiformes</taxon>
        <taxon>Branchiostomatidae</taxon>
        <taxon>Branchiostoma</taxon>
    </lineage>
</organism>
<evidence type="ECO:0000256" key="6">
    <source>
        <dbReference type="PROSITE-ProRule" id="PRU10141"/>
    </source>
</evidence>
<dbReference type="InterPro" id="IPR011990">
    <property type="entry name" value="TPR-like_helical_dom_sf"/>
</dbReference>
<accession>A0A9J7LPV9</accession>
<dbReference type="InterPro" id="IPR008271">
    <property type="entry name" value="Ser/Thr_kinase_AS"/>
</dbReference>
<evidence type="ECO:0000256" key="1">
    <source>
        <dbReference type="ARBA" id="ARBA00022527"/>
    </source>
</evidence>
<dbReference type="Gene3D" id="1.10.510.10">
    <property type="entry name" value="Transferase(Phosphotransferase) domain 1"/>
    <property type="match status" value="1"/>
</dbReference>
<dbReference type="PROSITE" id="PS00108">
    <property type="entry name" value="PROTEIN_KINASE_ST"/>
    <property type="match status" value="1"/>
</dbReference>
<dbReference type="Gene3D" id="1.25.40.10">
    <property type="entry name" value="Tetratricopeptide repeat domain"/>
    <property type="match status" value="1"/>
</dbReference>
<evidence type="ECO:0000256" key="7">
    <source>
        <dbReference type="SAM" id="MobiDB-lite"/>
    </source>
</evidence>
<feature type="compositionally biased region" description="Polar residues" evidence="7">
    <location>
        <begin position="364"/>
        <end position="373"/>
    </location>
</feature>
<dbReference type="PANTHER" id="PTHR22974:SF21">
    <property type="entry name" value="DUAL SPECIFICITY PROTEIN KINASE TTK"/>
    <property type="match status" value="1"/>
</dbReference>
<dbReference type="GO" id="GO:0098813">
    <property type="term" value="P:nuclear chromosome segregation"/>
    <property type="evidence" value="ECO:0007669"/>
    <property type="project" value="UniProtKB-ARBA"/>
</dbReference>
<feature type="region of interest" description="Disordered" evidence="7">
    <location>
        <begin position="626"/>
        <end position="652"/>
    </location>
</feature>
<feature type="region of interest" description="Disordered" evidence="7">
    <location>
        <begin position="587"/>
        <end position="606"/>
    </location>
</feature>
<keyword evidence="2" id="KW-0808">Transferase</keyword>
<dbReference type="OMA" id="YHSTPDC"/>
<feature type="compositionally biased region" description="Acidic residues" evidence="7">
    <location>
        <begin position="341"/>
        <end position="352"/>
    </location>
</feature>
<evidence type="ECO:0000313" key="9">
    <source>
        <dbReference type="Proteomes" id="UP000001554"/>
    </source>
</evidence>
<keyword evidence="9" id="KW-1185">Reference proteome</keyword>
<sequence>MSRLKSLQSRLQSIYSRDERDDTNNTGNLTGTGTYNLTDHTSWIDRISAAGNKPSDWLEFLTQAQGRTSFSSPQARYTYLLSVYDKALHHMPVELCRRDESYAKILIQLAHIKGDHNEEDGQTGFKFARVNAKTFAFVHVAAAQFELSRGREEKAQSILQKGLDVGAEPTEMLNTALIRLGNKEKLLMEDKENALGICYPDSVQPSFSAVKTKAPTLTKLQPPPSQTTVNPSPSVVAVDSTIVFQKPGGCRNDSGGSSSLDENDTLPLLWGHREKPPQLSRSTWSASKLPGRELHTPHSQTQRVVTSHTEGPNANKRQPARVPLRVKRSSLPKLREMSAENADDDDDSDDTDCFLGVRPLKNVSPPTEGTDTSAAKAKPPLPLTGRKVSPESNTNTTINDSKTFKGLSLCRFSKSSSLLSHTTPRGQMPTKEASPTENTTSNKPTEPLRETSKAPLVSNPGHHSTDTNQVTDSARKAHSISPTNTVVSFPERQLPSAKVVSSSDTADAATVAFNPIQVPGALAPQMHIPHVSRNLPPGNKTIELLPSQHAHQEPKMPSAVPEVRSTSMHTGGVPHEMSGGQGSMQLGTGSRTATGPTVVPKNSQMPTPNIGNQNTMPGFFTPSASLPGAQQQIQQPRSQNFQQVAPPPQPQFATPRMPCAPAERSDLIYVKGKPFRILSIIGKGGSSKVYQVYDEKGKVYALKLVNLEEADETTVQGYINEITHLSNLQHSPRVIKLYDFEVTEERIVLVMEKGSVDLATFLRNKKKQQGSIADDVLWFYWRHMLEAVDTIHRQGIVHSDLKPANFLFVDGDLKLIDFGIANAIQSDKTSVIKDQQVGTLNYMSPETIREYNPAQYRDGNSKKLFKINCRSDVWSLGCILYYMVYGKTPFQHIPNHFAKLQAIVDPNYEIQFPPIKNKLLLDMLKKCLIRDPYNRPSTADLLAHPYLNSERSSGASEPPCPATPALPMTADHIQQLLTQLSQAQSMSPNSISTVSKGLAAQLQSGQAPDLSAVLRKNQGPSLDKENLPPQHLLRKGPGCTLPHALPRPPSEHTLGRP</sequence>
<dbReference type="InterPro" id="IPR027084">
    <property type="entry name" value="Mps1_cat"/>
</dbReference>
<dbReference type="OrthoDB" id="20524at2759"/>
<feature type="region of interest" description="Disordered" evidence="7">
    <location>
        <begin position="1005"/>
        <end position="1057"/>
    </location>
</feature>
<reference evidence="9" key="1">
    <citation type="journal article" date="2020" name="Nat. Ecol. Evol.">
        <title>Deeply conserved synteny resolves early events in vertebrate evolution.</title>
        <authorList>
            <person name="Simakov O."/>
            <person name="Marletaz F."/>
            <person name="Yue J.X."/>
            <person name="O'Connell B."/>
            <person name="Jenkins J."/>
            <person name="Brandt A."/>
            <person name="Calef R."/>
            <person name="Tung C.H."/>
            <person name="Huang T.K."/>
            <person name="Schmutz J."/>
            <person name="Satoh N."/>
            <person name="Yu J.K."/>
            <person name="Putnam N.H."/>
            <person name="Green R.E."/>
            <person name="Rokhsar D.S."/>
        </authorList>
    </citation>
    <scope>NUCLEOTIDE SEQUENCE [LARGE SCALE GENOMIC DNA]</scope>
    <source>
        <strain evidence="9">S238N-H82</strain>
    </source>
</reference>
<dbReference type="GO" id="GO:0000776">
    <property type="term" value="C:kinetochore"/>
    <property type="evidence" value="ECO:0000318"/>
    <property type="project" value="GO_Central"/>
</dbReference>
<dbReference type="InterPro" id="IPR011009">
    <property type="entry name" value="Kinase-like_dom_sf"/>
</dbReference>
<feature type="compositionally biased region" description="Polar residues" evidence="7">
    <location>
        <begin position="297"/>
        <end position="316"/>
    </location>
</feature>
<dbReference type="GO" id="GO:0034501">
    <property type="term" value="P:protein localization to kinetochore"/>
    <property type="evidence" value="ECO:0000318"/>
    <property type="project" value="GO_Central"/>
</dbReference>
<dbReference type="GeneID" id="118422419"/>
<dbReference type="KEGG" id="bfo:118422419"/>
<feature type="region of interest" description="Disordered" evidence="7">
    <location>
        <begin position="418"/>
        <end position="483"/>
    </location>
</feature>
<gene>
    <name evidence="10" type="primary">LOC118422419</name>
</gene>
<dbReference type="PROSITE" id="PS00107">
    <property type="entry name" value="PROTEIN_KINASE_ATP"/>
    <property type="match status" value="1"/>
</dbReference>
<dbReference type="GO" id="GO:0004674">
    <property type="term" value="F:protein serine/threonine kinase activity"/>
    <property type="evidence" value="ECO:0000318"/>
    <property type="project" value="GO_Central"/>
</dbReference>
<dbReference type="GO" id="GO:0005524">
    <property type="term" value="F:ATP binding"/>
    <property type="evidence" value="ECO:0007669"/>
    <property type="project" value="UniProtKB-UniRule"/>
</dbReference>
<dbReference type="InterPro" id="IPR017441">
    <property type="entry name" value="Protein_kinase_ATP_BS"/>
</dbReference>
<dbReference type="PANTHER" id="PTHR22974">
    <property type="entry name" value="MIXED LINEAGE PROTEIN KINASE"/>
    <property type="match status" value="1"/>
</dbReference>
<dbReference type="SMART" id="SM00220">
    <property type="entry name" value="S_TKc"/>
    <property type="match status" value="1"/>
</dbReference>
<feature type="binding site" evidence="6">
    <location>
        <position position="703"/>
    </location>
    <ligand>
        <name>ATP</name>
        <dbReference type="ChEBI" id="CHEBI:30616"/>
    </ligand>
</feature>
<feature type="compositionally biased region" description="Polar residues" evidence="7">
    <location>
        <begin position="626"/>
        <end position="638"/>
    </location>
</feature>
<keyword evidence="4" id="KW-0418">Kinase</keyword>
<reference evidence="10" key="2">
    <citation type="submission" date="2025-08" db="UniProtKB">
        <authorList>
            <consortium name="RefSeq"/>
        </authorList>
    </citation>
    <scope>IDENTIFICATION</scope>
    <source>
        <strain evidence="10">S238N-H82</strain>
        <tissue evidence="10">Testes</tissue>
    </source>
</reference>
<evidence type="ECO:0000313" key="10">
    <source>
        <dbReference type="RefSeq" id="XP_035685875.1"/>
    </source>
</evidence>
<feature type="domain" description="Protein kinase" evidence="8">
    <location>
        <begin position="675"/>
        <end position="947"/>
    </location>
</feature>
<dbReference type="AlphaFoldDB" id="A0A9J7LPV9"/>
<evidence type="ECO:0000256" key="3">
    <source>
        <dbReference type="ARBA" id="ARBA00022741"/>
    </source>
</evidence>
<proteinExistence type="predicted"/>
<dbReference type="FunFam" id="3.30.200.20:FF:000131">
    <property type="entry name" value="Dual specificity protein kinase TTK"/>
    <property type="match status" value="1"/>
</dbReference>
<dbReference type="SUPFAM" id="SSF56112">
    <property type="entry name" value="Protein kinase-like (PK-like)"/>
    <property type="match status" value="1"/>
</dbReference>
<dbReference type="InterPro" id="IPR000719">
    <property type="entry name" value="Prot_kinase_dom"/>
</dbReference>
<name>A0A9J7LPV9_BRAFL</name>
<evidence type="ECO:0000256" key="2">
    <source>
        <dbReference type="ARBA" id="ARBA00022679"/>
    </source>
</evidence>
<dbReference type="Proteomes" id="UP000001554">
    <property type="component" value="Chromosome 9"/>
</dbReference>
<dbReference type="GO" id="GO:0033316">
    <property type="term" value="P:meiotic spindle assembly checkpoint signaling"/>
    <property type="evidence" value="ECO:0000318"/>
    <property type="project" value="GO_Central"/>
</dbReference>
<evidence type="ECO:0000259" key="8">
    <source>
        <dbReference type="PROSITE" id="PS50011"/>
    </source>
</evidence>
<evidence type="ECO:0000256" key="4">
    <source>
        <dbReference type="ARBA" id="ARBA00022777"/>
    </source>
</evidence>
<feature type="compositionally biased region" description="Polar residues" evidence="7">
    <location>
        <begin position="433"/>
        <end position="444"/>
    </location>
</feature>
<dbReference type="RefSeq" id="XP_035685875.1">
    <property type="nucleotide sequence ID" value="XM_035829982.1"/>
</dbReference>
<dbReference type="Gene3D" id="3.30.200.20">
    <property type="entry name" value="Phosphorylase Kinase, domain 1"/>
    <property type="match status" value="1"/>
</dbReference>
<dbReference type="Pfam" id="PF00069">
    <property type="entry name" value="Pkinase"/>
    <property type="match status" value="1"/>
</dbReference>
<dbReference type="GO" id="GO:0004712">
    <property type="term" value="F:protein serine/threonine/tyrosine kinase activity"/>
    <property type="evidence" value="ECO:0000318"/>
    <property type="project" value="GO_Central"/>
</dbReference>
<keyword evidence="5 6" id="KW-0067">ATP-binding</keyword>
<feature type="compositionally biased region" description="Polar residues" evidence="7">
    <location>
        <begin position="390"/>
        <end position="401"/>
    </location>
</feature>